<dbReference type="InterPro" id="IPR016162">
    <property type="entry name" value="Ald_DH_N"/>
</dbReference>
<dbReference type="SUPFAM" id="SSF53720">
    <property type="entry name" value="ALDH-like"/>
    <property type="match status" value="1"/>
</dbReference>
<dbReference type="Gene3D" id="3.40.309.10">
    <property type="entry name" value="Aldehyde Dehydrogenase, Chain A, domain 2"/>
    <property type="match status" value="1"/>
</dbReference>
<organism evidence="6 7">
    <name type="scientific">Curtobacterium luteum</name>
    <dbReference type="NCBI Taxonomy" id="33881"/>
    <lineage>
        <taxon>Bacteria</taxon>
        <taxon>Bacillati</taxon>
        <taxon>Actinomycetota</taxon>
        <taxon>Actinomycetes</taxon>
        <taxon>Micrococcales</taxon>
        <taxon>Microbacteriaceae</taxon>
        <taxon>Curtobacterium</taxon>
    </lineage>
</organism>
<evidence type="ECO:0000256" key="4">
    <source>
        <dbReference type="RuleBase" id="RU003345"/>
    </source>
</evidence>
<dbReference type="Proteomes" id="UP000078252">
    <property type="component" value="Unassembled WGS sequence"/>
</dbReference>
<dbReference type="RefSeq" id="WP_058724701.1">
    <property type="nucleotide sequence ID" value="NZ_LDQC01000020.1"/>
</dbReference>
<dbReference type="InterPro" id="IPR016163">
    <property type="entry name" value="Ald_DH_C"/>
</dbReference>
<dbReference type="GO" id="GO:0016620">
    <property type="term" value="F:oxidoreductase activity, acting on the aldehyde or oxo group of donors, NAD or NADP as acceptor"/>
    <property type="evidence" value="ECO:0007669"/>
    <property type="project" value="InterPro"/>
</dbReference>
<dbReference type="InterPro" id="IPR029510">
    <property type="entry name" value="Ald_DH_CS_GLU"/>
</dbReference>
<protein>
    <submittedName>
        <fullName evidence="6">Aldehyde dehydrogenase</fullName>
    </submittedName>
</protein>
<dbReference type="PROSITE" id="PS00687">
    <property type="entry name" value="ALDEHYDE_DEHYDR_GLU"/>
    <property type="match status" value="1"/>
</dbReference>
<evidence type="ECO:0000256" key="2">
    <source>
        <dbReference type="ARBA" id="ARBA00023002"/>
    </source>
</evidence>
<dbReference type="InterPro" id="IPR015590">
    <property type="entry name" value="Aldehyde_DH_dom"/>
</dbReference>
<dbReference type="InterPro" id="IPR016161">
    <property type="entry name" value="Ald_DH/histidinol_DH"/>
</dbReference>
<sequence length="513" mass="55828">MTIAPSPATYAAPGEEGSLVEYRSRYDHFIGGEYVAPAGGQYFENPTPVTGKVFCEVARGDSTDVDRAVEAAWRAFPAWSRTSVAERAGILNRIADRMEDQLQMLAVAETWENGKPIRETLGADIPLAIDHFRYFAGAIRAQEGSTGEIDHDTVAYHFHEPLGVVGQIIPWNFPILMAVWKLAPALAAGNCVVLKPAEQTPASIHVLVELIRDLLPAGVLNVVNGFGIEVGAPLAQHPDIRKVAFTGETTTGRLIMQYASQNLIPVTLELGGKSPNVFFADVAQERDAFYDKALEGFAFFNLNQGEVCTCPSRALVAEEIYDGFVADGLDRVRAVKQGHPLDPATMIGAQASNDQLEKILSYIDIGKQEGAKLLTGGERADLGGELSGGYYVTPTIFEGDNSMRIFQEEIFGPVLALTSFSGYDDAIRIANDTLYGLGAGVWSREATTLYRAGRDIQAGRVWSNTYHQYPAGAAFGGYKQSGIGRENHKMMLEHYQQTKNLLVSYAEGPMGFF</sequence>
<dbReference type="PANTHER" id="PTHR43111:SF1">
    <property type="entry name" value="ALDEHYDE DEHYDROGENASE B-RELATED"/>
    <property type="match status" value="1"/>
</dbReference>
<dbReference type="EMBL" id="LDQC01000020">
    <property type="protein sequence ID" value="KTR09253.1"/>
    <property type="molecule type" value="Genomic_DNA"/>
</dbReference>
<keyword evidence="2 4" id="KW-0560">Oxidoreductase</keyword>
<evidence type="ECO:0000256" key="3">
    <source>
        <dbReference type="PROSITE-ProRule" id="PRU10007"/>
    </source>
</evidence>
<dbReference type="Gene3D" id="3.40.605.10">
    <property type="entry name" value="Aldehyde Dehydrogenase, Chain A, domain 1"/>
    <property type="match status" value="1"/>
</dbReference>
<reference evidence="6 7" key="1">
    <citation type="journal article" date="2016" name="Front. Microbiol.">
        <title>Genomic Resource of Rice Seed Associated Bacteria.</title>
        <authorList>
            <person name="Midha S."/>
            <person name="Bansal K."/>
            <person name="Sharma S."/>
            <person name="Kumar N."/>
            <person name="Patil P.P."/>
            <person name="Chaudhry V."/>
            <person name="Patil P.B."/>
        </authorList>
    </citation>
    <scope>NUCLEOTIDE SEQUENCE [LARGE SCALE GENOMIC DNA]</scope>
    <source>
        <strain evidence="6 7">NS184</strain>
    </source>
</reference>
<feature type="active site" evidence="3">
    <location>
        <position position="269"/>
    </location>
</feature>
<proteinExistence type="inferred from homology"/>
<dbReference type="OrthoDB" id="6882680at2"/>
<dbReference type="PATRIC" id="fig|33881.3.peg.884"/>
<dbReference type="PANTHER" id="PTHR43111">
    <property type="entry name" value="ALDEHYDE DEHYDROGENASE B-RELATED"/>
    <property type="match status" value="1"/>
</dbReference>
<evidence type="ECO:0000259" key="5">
    <source>
        <dbReference type="Pfam" id="PF00171"/>
    </source>
</evidence>
<accession>A0A175RZV9</accession>
<name>A0A175RZV9_9MICO</name>
<dbReference type="STRING" id="33881.NS184_03185"/>
<comment type="caution">
    <text evidence="6">The sequence shown here is derived from an EMBL/GenBank/DDBJ whole genome shotgun (WGS) entry which is preliminary data.</text>
</comment>
<dbReference type="CDD" id="cd07559">
    <property type="entry name" value="ALDH_ACDHII_AcoD-like"/>
    <property type="match status" value="1"/>
</dbReference>
<dbReference type="Pfam" id="PF00171">
    <property type="entry name" value="Aldedh"/>
    <property type="match status" value="1"/>
</dbReference>
<dbReference type="FunFam" id="3.40.605.10:FF:000001">
    <property type="entry name" value="Aldehyde dehydrogenase 1"/>
    <property type="match status" value="1"/>
</dbReference>
<evidence type="ECO:0000313" key="7">
    <source>
        <dbReference type="Proteomes" id="UP000078252"/>
    </source>
</evidence>
<dbReference type="AlphaFoldDB" id="A0A175RZV9"/>
<evidence type="ECO:0000256" key="1">
    <source>
        <dbReference type="ARBA" id="ARBA00009986"/>
    </source>
</evidence>
<feature type="domain" description="Aldehyde dehydrogenase" evidence="5">
    <location>
        <begin position="37"/>
        <end position="500"/>
    </location>
</feature>
<evidence type="ECO:0000313" key="6">
    <source>
        <dbReference type="EMBL" id="KTR09253.1"/>
    </source>
</evidence>
<gene>
    <name evidence="6" type="ORF">NS184_03185</name>
</gene>
<comment type="similarity">
    <text evidence="1 4">Belongs to the aldehyde dehydrogenase family.</text>
</comment>